<dbReference type="SMART" id="SM00397">
    <property type="entry name" value="t_SNARE"/>
    <property type="match status" value="1"/>
</dbReference>
<keyword evidence="7" id="KW-0472">Membrane</keyword>
<evidence type="ECO:0000313" key="12">
    <source>
        <dbReference type="Proteomes" id="UP001291623"/>
    </source>
</evidence>
<dbReference type="CDD" id="cd21445">
    <property type="entry name" value="SNARE_NTD_AtSYP61-like"/>
    <property type="match status" value="1"/>
</dbReference>
<dbReference type="InterPro" id="IPR015260">
    <property type="entry name" value="Syntaxin-6/10/61_N"/>
</dbReference>
<dbReference type="Pfam" id="PF09177">
    <property type="entry name" value="STX6_10_61_N"/>
    <property type="match status" value="1"/>
</dbReference>
<evidence type="ECO:0000256" key="3">
    <source>
        <dbReference type="ARBA" id="ARBA00022692"/>
    </source>
</evidence>
<comment type="subcellular location">
    <subcellularLocation>
        <location evidence="8">Golgi apparatus</location>
        <location evidence="8">trans-Golgi network membrane</location>
        <topology evidence="8">Single-pass type IV membrane protein</topology>
    </subcellularLocation>
</comment>
<evidence type="ECO:0000259" key="10">
    <source>
        <dbReference type="PROSITE" id="PS50192"/>
    </source>
</evidence>
<evidence type="ECO:0000256" key="4">
    <source>
        <dbReference type="ARBA" id="ARBA00022927"/>
    </source>
</evidence>
<dbReference type="FunFam" id="1.20.58.90:FF:000004">
    <property type="entry name" value="Syntaxin 10"/>
    <property type="match status" value="1"/>
</dbReference>
<proteinExistence type="inferred from homology"/>
<comment type="similarity">
    <text evidence="1">Belongs to the syntaxin family.</text>
</comment>
<evidence type="ECO:0000256" key="6">
    <source>
        <dbReference type="ARBA" id="ARBA00023034"/>
    </source>
</evidence>
<feature type="domain" description="T-SNARE coiled-coil homology" evidence="10">
    <location>
        <begin position="155"/>
        <end position="217"/>
    </location>
</feature>
<dbReference type="Proteomes" id="UP001291623">
    <property type="component" value="Unassembled WGS sequence"/>
</dbReference>
<accession>A0AAE1S9Q3</accession>
<protein>
    <recommendedName>
        <fullName evidence="10">t-SNARE coiled-coil homology domain-containing protein</fullName>
    </recommendedName>
</protein>
<evidence type="ECO:0000256" key="1">
    <source>
        <dbReference type="ARBA" id="ARBA00009063"/>
    </source>
</evidence>
<dbReference type="SUPFAM" id="SSF58038">
    <property type="entry name" value="SNARE fusion complex"/>
    <property type="match status" value="1"/>
</dbReference>
<keyword evidence="3" id="KW-0812">Transmembrane</keyword>
<dbReference type="SUPFAM" id="SSF47661">
    <property type="entry name" value="t-snare proteins"/>
    <property type="match status" value="1"/>
</dbReference>
<dbReference type="InterPro" id="IPR000727">
    <property type="entry name" value="T_SNARE_dom"/>
</dbReference>
<evidence type="ECO:0000256" key="7">
    <source>
        <dbReference type="ARBA" id="ARBA00023136"/>
    </source>
</evidence>
<gene>
    <name evidence="11" type="ORF">RND71_016374</name>
</gene>
<keyword evidence="6" id="KW-0333">Golgi apparatus</keyword>
<sequence>MSSAQDPFYIVKEEIQESIDKLLSTFHRWEQTPAASGEQVHLTKELLAACESIEWQVDELDKTIDVAARGPSWYGIDRIELDKRRRWTSNARAQVGSMKKAVVAGKDSDGTSTSNLNGMRRELLKLPDSDQKEQSNAYSVRDNNDFMSSESDRQLFLMRQQDEELDKLSASVVSIGDVGLTIHEELLAQDKIVNELGMEMDSTSNRLDFVQVIVKKGRHGNEEGQRQGTDDDDLFSDSFFMYVLLGNCWLPYIIYELISGIETCTDVVFFLQNAK</sequence>
<evidence type="ECO:0000313" key="11">
    <source>
        <dbReference type="EMBL" id="KAK4365016.1"/>
    </source>
</evidence>
<feature type="region of interest" description="Disordered" evidence="9">
    <location>
        <begin position="98"/>
        <end position="118"/>
    </location>
</feature>
<keyword evidence="4" id="KW-0653">Protein transport</keyword>
<evidence type="ECO:0000256" key="9">
    <source>
        <dbReference type="SAM" id="MobiDB-lite"/>
    </source>
</evidence>
<dbReference type="EMBL" id="JAVYJV010000008">
    <property type="protein sequence ID" value="KAK4365016.1"/>
    <property type="molecule type" value="Genomic_DNA"/>
</dbReference>
<dbReference type="Gene3D" id="1.20.5.110">
    <property type="match status" value="1"/>
</dbReference>
<organism evidence="11 12">
    <name type="scientific">Anisodus tanguticus</name>
    <dbReference type="NCBI Taxonomy" id="243964"/>
    <lineage>
        <taxon>Eukaryota</taxon>
        <taxon>Viridiplantae</taxon>
        <taxon>Streptophyta</taxon>
        <taxon>Embryophyta</taxon>
        <taxon>Tracheophyta</taxon>
        <taxon>Spermatophyta</taxon>
        <taxon>Magnoliopsida</taxon>
        <taxon>eudicotyledons</taxon>
        <taxon>Gunneridae</taxon>
        <taxon>Pentapetalae</taxon>
        <taxon>asterids</taxon>
        <taxon>lamiids</taxon>
        <taxon>Solanales</taxon>
        <taxon>Solanaceae</taxon>
        <taxon>Solanoideae</taxon>
        <taxon>Hyoscyameae</taxon>
        <taxon>Anisodus</taxon>
    </lineage>
</organism>
<evidence type="ECO:0000256" key="8">
    <source>
        <dbReference type="ARBA" id="ARBA00037801"/>
    </source>
</evidence>
<comment type="caution">
    <text evidence="11">The sequence shown here is derived from an EMBL/GenBank/DDBJ whole genome shotgun (WGS) entry which is preliminary data.</text>
</comment>
<dbReference type="GO" id="GO:0015031">
    <property type="term" value="P:protein transport"/>
    <property type="evidence" value="ECO:0007669"/>
    <property type="project" value="UniProtKB-KW"/>
</dbReference>
<reference evidence="11" key="1">
    <citation type="submission" date="2023-12" db="EMBL/GenBank/DDBJ databases">
        <title>Genome assembly of Anisodus tanguticus.</title>
        <authorList>
            <person name="Wang Y.-J."/>
        </authorList>
    </citation>
    <scope>NUCLEOTIDE SEQUENCE</scope>
    <source>
        <strain evidence="11">KB-2021</strain>
        <tissue evidence="11">Leaf</tissue>
    </source>
</reference>
<dbReference type="GO" id="GO:0005794">
    <property type="term" value="C:Golgi apparatus"/>
    <property type="evidence" value="ECO:0007669"/>
    <property type="project" value="UniProtKB-SubCell"/>
</dbReference>
<dbReference type="GO" id="GO:0048193">
    <property type="term" value="P:Golgi vesicle transport"/>
    <property type="evidence" value="ECO:0007669"/>
    <property type="project" value="InterPro"/>
</dbReference>
<keyword evidence="12" id="KW-1185">Reference proteome</keyword>
<dbReference type="AlphaFoldDB" id="A0AAE1S9Q3"/>
<dbReference type="FunFam" id="1.20.5.110:FF:000034">
    <property type="entry name" value="syntaxin-61 isoform X1"/>
    <property type="match status" value="1"/>
</dbReference>
<dbReference type="CDD" id="cd15841">
    <property type="entry name" value="SNARE_Qc"/>
    <property type="match status" value="1"/>
</dbReference>
<dbReference type="Gene3D" id="1.20.58.90">
    <property type="match status" value="1"/>
</dbReference>
<keyword evidence="5" id="KW-1133">Transmembrane helix</keyword>
<dbReference type="InterPro" id="IPR010989">
    <property type="entry name" value="SNARE"/>
</dbReference>
<evidence type="ECO:0000256" key="2">
    <source>
        <dbReference type="ARBA" id="ARBA00022448"/>
    </source>
</evidence>
<evidence type="ECO:0000256" key="5">
    <source>
        <dbReference type="ARBA" id="ARBA00022989"/>
    </source>
</evidence>
<dbReference type="GO" id="GO:0016020">
    <property type="term" value="C:membrane"/>
    <property type="evidence" value="ECO:0007669"/>
    <property type="project" value="InterPro"/>
</dbReference>
<keyword evidence="2" id="KW-0813">Transport</keyword>
<dbReference type="PROSITE" id="PS50192">
    <property type="entry name" value="T_SNARE"/>
    <property type="match status" value="1"/>
</dbReference>
<name>A0AAE1S9Q3_9SOLA</name>